<evidence type="ECO:0000313" key="3">
    <source>
        <dbReference type="Proteomes" id="UP001148838"/>
    </source>
</evidence>
<reference evidence="2 3" key="1">
    <citation type="journal article" date="2022" name="Allergy">
        <title>Genome assembly and annotation of Periplaneta americana reveal a comprehensive cockroach allergen profile.</title>
        <authorList>
            <person name="Wang L."/>
            <person name="Xiong Q."/>
            <person name="Saelim N."/>
            <person name="Wang L."/>
            <person name="Nong W."/>
            <person name="Wan A.T."/>
            <person name="Shi M."/>
            <person name="Liu X."/>
            <person name="Cao Q."/>
            <person name="Hui J.H.L."/>
            <person name="Sookrung N."/>
            <person name="Leung T.F."/>
            <person name="Tungtrongchitr A."/>
            <person name="Tsui S.K.W."/>
        </authorList>
    </citation>
    <scope>NUCLEOTIDE SEQUENCE [LARGE SCALE GENOMIC DNA]</scope>
    <source>
        <strain evidence="2">PWHHKU_190912</strain>
    </source>
</reference>
<dbReference type="EMBL" id="JAJSOF020000001">
    <property type="protein sequence ID" value="KAJ4450821.1"/>
    <property type="molecule type" value="Genomic_DNA"/>
</dbReference>
<accession>A0ABQ8TVS2</accession>
<dbReference type="Proteomes" id="UP001148838">
    <property type="component" value="Unassembled WGS sequence"/>
</dbReference>
<protein>
    <submittedName>
        <fullName evidence="2">Uncharacterized protein</fullName>
    </submittedName>
</protein>
<evidence type="ECO:0000313" key="2">
    <source>
        <dbReference type="EMBL" id="KAJ4450821.1"/>
    </source>
</evidence>
<dbReference type="SUPFAM" id="SSF46689">
    <property type="entry name" value="Homeodomain-like"/>
    <property type="match status" value="1"/>
</dbReference>
<sequence length="88" mass="9625">MVLSSEDAARAVALIADGHSFHYVANVLRTSPTSIFRVVKLYSEHNSFHRRPGSGCSRSTSARDIFNYGSIERSSCDSSRNKKSVASS</sequence>
<gene>
    <name evidence="2" type="ORF">ANN_02251</name>
</gene>
<comment type="caution">
    <text evidence="2">The sequence shown here is derived from an EMBL/GenBank/DDBJ whole genome shotgun (WGS) entry which is preliminary data.</text>
</comment>
<name>A0ABQ8TVS2_PERAM</name>
<dbReference type="InterPro" id="IPR009057">
    <property type="entry name" value="Homeodomain-like_sf"/>
</dbReference>
<evidence type="ECO:0000256" key="1">
    <source>
        <dbReference type="ARBA" id="ARBA00004123"/>
    </source>
</evidence>
<organism evidence="2 3">
    <name type="scientific">Periplaneta americana</name>
    <name type="common">American cockroach</name>
    <name type="synonym">Blatta americana</name>
    <dbReference type="NCBI Taxonomy" id="6978"/>
    <lineage>
        <taxon>Eukaryota</taxon>
        <taxon>Metazoa</taxon>
        <taxon>Ecdysozoa</taxon>
        <taxon>Arthropoda</taxon>
        <taxon>Hexapoda</taxon>
        <taxon>Insecta</taxon>
        <taxon>Pterygota</taxon>
        <taxon>Neoptera</taxon>
        <taxon>Polyneoptera</taxon>
        <taxon>Dictyoptera</taxon>
        <taxon>Blattodea</taxon>
        <taxon>Blattoidea</taxon>
        <taxon>Blattidae</taxon>
        <taxon>Blattinae</taxon>
        <taxon>Periplaneta</taxon>
    </lineage>
</organism>
<proteinExistence type="predicted"/>
<comment type="subcellular location">
    <subcellularLocation>
        <location evidence="1">Nucleus</location>
    </subcellularLocation>
</comment>
<keyword evidence="3" id="KW-1185">Reference proteome</keyword>